<organism evidence="4 5">
    <name type="scientific">Lentzea rhizosphaerae</name>
    <dbReference type="NCBI Taxonomy" id="2041025"/>
    <lineage>
        <taxon>Bacteria</taxon>
        <taxon>Bacillati</taxon>
        <taxon>Actinomycetota</taxon>
        <taxon>Actinomycetes</taxon>
        <taxon>Pseudonocardiales</taxon>
        <taxon>Pseudonocardiaceae</taxon>
        <taxon>Lentzea</taxon>
    </lineage>
</organism>
<keyword evidence="2" id="KW-0479">Metal-binding</keyword>
<dbReference type="PANTHER" id="PTHR30632">
    <property type="entry name" value="MOLYBDATE-BINDING PERIPLASMIC PROTEIN"/>
    <property type="match status" value="1"/>
</dbReference>
<gene>
    <name evidence="4" type="primary">modA</name>
    <name evidence="4" type="ORF">ACFOWZ_35390</name>
</gene>
<dbReference type="InterPro" id="IPR005950">
    <property type="entry name" value="ModA"/>
</dbReference>
<dbReference type="PIRSF" id="PIRSF004846">
    <property type="entry name" value="ModA"/>
    <property type="match status" value="1"/>
</dbReference>
<keyword evidence="5" id="KW-1185">Reference proteome</keyword>
<dbReference type="Proteomes" id="UP001595690">
    <property type="component" value="Unassembled WGS sequence"/>
</dbReference>
<protein>
    <submittedName>
        <fullName evidence="4">Molybdate ABC transporter substrate-binding protein</fullName>
    </submittedName>
</protein>
<dbReference type="SUPFAM" id="SSF53850">
    <property type="entry name" value="Periplasmic binding protein-like II"/>
    <property type="match status" value="1"/>
</dbReference>
<reference evidence="5" key="1">
    <citation type="journal article" date="2019" name="Int. J. Syst. Evol. Microbiol.">
        <title>The Global Catalogue of Microorganisms (GCM) 10K type strain sequencing project: providing services to taxonomists for standard genome sequencing and annotation.</title>
        <authorList>
            <consortium name="The Broad Institute Genomics Platform"/>
            <consortium name="The Broad Institute Genome Sequencing Center for Infectious Disease"/>
            <person name="Wu L."/>
            <person name="Ma J."/>
        </authorList>
    </citation>
    <scope>NUCLEOTIDE SEQUENCE [LARGE SCALE GENOMIC DNA]</scope>
    <source>
        <strain evidence="5">CGMCC 4.7405</strain>
    </source>
</reference>
<dbReference type="Gene3D" id="3.40.190.10">
    <property type="entry name" value="Periplasmic binding protein-like II"/>
    <property type="match status" value="2"/>
</dbReference>
<dbReference type="PANTHER" id="PTHR30632:SF0">
    <property type="entry name" value="SULFATE-BINDING PROTEIN"/>
    <property type="match status" value="1"/>
</dbReference>
<dbReference type="PROSITE" id="PS51257">
    <property type="entry name" value="PROKAR_LIPOPROTEIN"/>
    <property type="match status" value="1"/>
</dbReference>
<proteinExistence type="inferred from homology"/>
<accession>A0ABV8C474</accession>
<comment type="similarity">
    <text evidence="1">Belongs to the bacterial solute-binding protein ModA family.</text>
</comment>
<dbReference type="NCBIfam" id="TIGR01256">
    <property type="entry name" value="modA"/>
    <property type="match status" value="1"/>
</dbReference>
<keyword evidence="3" id="KW-0732">Signal</keyword>
<evidence type="ECO:0000313" key="4">
    <source>
        <dbReference type="EMBL" id="MFC3896790.1"/>
    </source>
</evidence>
<evidence type="ECO:0000256" key="1">
    <source>
        <dbReference type="ARBA" id="ARBA00009175"/>
    </source>
</evidence>
<dbReference type="EMBL" id="JBHRZI010000030">
    <property type="protein sequence ID" value="MFC3896790.1"/>
    <property type="molecule type" value="Genomic_DNA"/>
</dbReference>
<evidence type="ECO:0000313" key="5">
    <source>
        <dbReference type="Proteomes" id="UP001595690"/>
    </source>
</evidence>
<dbReference type="Pfam" id="PF13531">
    <property type="entry name" value="SBP_bac_11"/>
    <property type="match status" value="1"/>
</dbReference>
<dbReference type="RefSeq" id="WP_382378287.1">
    <property type="nucleotide sequence ID" value="NZ_JBHRZI010000030.1"/>
</dbReference>
<sequence length="235" mass="25332">MKRLTLLLMAALAACSPAPEPEKPAITVHADSALTEVFTRVGKEFEDSQGVRVKFVFGASSALEKQLDGVDLYASASPDNMKYESKVFALNRLVLAIGKDNPKNVRFSPEWNPQTTFAMCVEEAPCGAAARLALANARFREGTPAPKAVGQDVKETFAKLEAGEVDSAFVYATDVKPERGFFTVPVRVSDQPPAAAVLKFPVALLSGTPEAKKFYNFLFTAQARAALKDAGFELP</sequence>
<dbReference type="InterPro" id="IPR050682">
    <property type="entry name" value="ModA/WtpA"/>
</dbReference>
<evidence type="ECO:0000256" key="3">
    <source>
        <dbReference type="ARBA" id="ARBA00022729"/>
    </source>
</evidence>
<name>A0ABV8C474_9PSEU</name>
<evidence type="ECO:0000256" key="2">
    <source>
        <dbReference type="ARBA" id="ARBA00022723"/>
    </source>
</evidence>
<comment type="caution">
    <text evidence="4">The sequence shown here is derived from an EMBL/GenBank/DDBJ whole genome shotgun (WGS) entry which is preliminary data.</text>
</comment>